<dbReference type="Pfam" id="PF00293">
    <property type="entry name" value="NUDIX"/>
    <property type="match status" value="1"/>
</dbReference>
<dbReference type="SMART" id="SM00849">
    <property type="entry name" value="Lactamase_B"/>
    <property type="match status" value="1"/>
</dbReference>
<reference evidence="2 3" key="1">
    <citation type="submission" date="2018-05" db="EMBL/GenBank/DDBJ databases">
        <title>Leucothrix arctica sp. nov., isolated from Arctic seawater.</title>
        <authorList>
            <person name="Choi A."/>
            <person name="Baek K."/>
        </authorList>
    </citation>
    <scope>NUCLEOTIDE SEQUENCE [LARGE SCALE GENOMIC DNA]</scope>
    <source>
        <strain evidence="2 3">IMCC9719</strain>
    </source>
</reference>
<dbReference type="InterPro" id="IPR015797">
    <property type="entry name" value="NUDIX_hydrolase-like_dom_sf"/>
</dbReference>
<dbReference type="AlphaFoldDB" id="A0A317CB07"/>
<dbReference type="Pfam" id="PF17778">
    <property type="entry name" value="WHD_BLACT"/>
    <property type="match status" value="1"/>
</dbReference>
<organism evidence="2 3">
    <name type="scientific">Leucothrix arctica</name>
    <dbReference type="NCBI Taxonomy" id="1481894"/>
    <lineage>
        <taxon>Bacteria</taxon>
        <taxon>Pseudomonadati</taxon>
        <taxon>Pseudomonadota</taxon>
        <taxon>Gammaproteobacteria</taxon>
        <taxon>Thiotrichales</taxon>
        <taxon>Thiotrichaceae</taxon>
        <taxon>Leucothrix</taxon>
    </lineage>
</organism>
<dbReference type="InterPro" id="IPR036388">
    <property type="entry name" value="WH-like_DNA-bd_sf"/>
</dbReference>
<comment type="caution">
    <text evidence="2">The sequence shown here is derived from an EMBL/GenBank/DDBJ whole genome shotgun (WGS) entry which is preliminary data.</text>
</comment>
<dbReference type="PANTHER" id="PTHR23131:SF0">
    <property type="entry name" value="ENDORIBONUCLEASE LACTB2"/>
    <property type="match status" value="1"/>
</dbReference>
<dbReference type="InterPro" id="IPR041516">
    <property type="entry name" value="LACTB2_WH"/>
</dbReference>
<dbReference type="Proteomes" id="UP000245506">
    <property type="component" value="Unassembled WGS sequence"/>
</dbReference>
<proteinExistence type="predicted"/>
<dbReference type="Pfam" id="PF00753">
    <property type="entry name" value="Lactamase_B"/>
    <property type="match status" value="1"/>
</dbReference>
<dbReference type="GO" id="GO:0003824">
    <property type="term" value="F:catalytic activity"/>
    <property type="evidence" value="ECO:0007669"/>
    <property type="project" value="UniProtKB-ARBA"/>
</dbReference>
<name>A0A317CB07_9GAMM</name>
<dbReference type="Gene3D" id="1.10.10.10">
    <property type="entry name" value="Winged helix-like DNA-binding domain superfamily/Winged helix DNA-binding domain"/>
    <property type="match status" value="1"/>
</dbReference>
<evidence type="ECO:0000313" key="3">
    <source>
        <dbReference type="Proteomes" id="UP000245506"/>
    </source>
</evidence>
<dbReference type="PROSITE" id="PS51462">
    <property type="entry name" value="NUDIX"/>
    <property type="match status" value="1"/>
</dbReference>
<dbReference type="OrthoDB" id="9788263at2"/>
<accession>A0A317CB07</accession>
<evidence type="ECO:0000259" key="1">
    <source>
        <dbReference type="PROSITE" id="PS51462"/>
    </source>
</evidence>
<sequence>MRGAVAAIFIYDNQVFSILRQTSLAAFPGFTAFPGGKIDSGDEVFACQHPLLSTFSQENIGALIREIREELGFDLVQSLEQNQVVSISQFGTSTTPTYQKHRFDIQFYKITLNSLPTFALEPKEVASGTWLAPKKLLQHYFDGDAMVVSATLKILKALADDVTLESADIESGFEDSDMLPLVPFIHDVMHIAVPSHTLPPATTTNSLLIGDKGSLRILTDPSPSSNEILELLKTSLAEYKPDAILLSHHHPDHHERAPQLAKDWNIPILCSQKCQQRLLQRFGSDYLDDIDVRHIQQNDVVTQWHGDDVICHELPGHDDTMVGLAAKNLEWFYVADLVEPGTTVVIPEPEGDMAVYFESLERVIAMQPKHIIPSHGLPVVGTSLLSKTLEHRILRERQILEAHNNGLRDEELLGALYPQLAEQLIPYAEQNIRQHLRKLGLYSEGKVR</sequence>
<protein>
    <recommendedName>
        <fullName evidence="1">Nudix hydrolase domain-containing protein</fullName>
    </recommendedName>
</protein>
<feature type="domain" description="Nudix hydrolase" evidence="1">
    <location>
        <begin position="1"/>
        <end position="160"/>
    </location>
</feature>
<evidence type="ECO:0000313" key="2">
    <source>
        <dbReference type="EMBL" id="PWQ95716.1"/>
    </source>
</evidence>
<dbReference type="SUPFAM" id="SSF56281">
    <property type="entry name" value="Metallo-hydrolase/oxidoreductase"/>
    <property type="match status" value="1"/>
</dbReference>
<keyword evidence="3" id="KW-1185">Reference proteome</keyword>
<dbReference type="InterPro" id="IPR050662">
    <property type="entry name" value="Sec-metab_biosynth-thioest"/>
</dbReference>
<dbReference type="RefSeq" id="WP_109823644.1">
    <property type="nucleotide sequence ID" value="NZ_QGKL01000032.1"/>
</dbReference>
<dbReference type="SUPFAM" id="SSF55811">
    <property type="entry name" value="Nudix"/>
    <property type="match status" value="1"/>
</dbReference>
<dbReference type="InterPro" id="IPR001279">
    <property type="entry name" value="Metallo-B-lactamas"/>
</dbReference>
<gene>
    <name evidence="2" type="ORF">DKT75_11825</name>
</gene>
<dbReference type="InterPro" id="IPR036866">
    <property type="entry name" value="RibonucZ/Hydroxyglut_hydro"/>
</dbReference>
<dbReference type="Gene3D" id="3.90.79.10">
    <property type="entry name" value="Nucleoside Triphosphate Pyrophosphohydrolase"/>
    <property type="match status" value="2"/>
</dbReference>
<dbReference type="EMBL" id="QGKL01000032">
    <property type="protein sequence ID" value="PWQ95716.1"/>
    <property type="molecule type" value="Genomic_DNA"/>
</dbReference>
<dbReference type="PANTHER" id="PTHR23131">
    <property type="entry name" value="ENDORIBONUCLEASE LACTB2"/>
    <property type="match status" value="1"/>
</dbReference>
<dbReference type="InterPro" id="IPR000086">
    <property type="entry name" value="NUDIX_hydrolase_dom"/>
</dbReference>
<dbReference type="Gene3D" id="3.60.15.10">
    <property type="entry name" value="Ribonuclease Z/Hydroxyacylglutathione hydrolase-like"/>
    <property type="match status" value="1"/>
</dbReference>